<evidence type="ECO:0000256" key="1">
    <source>
        <dbReference type="ARBA" id="ARBA00005562"/>
    </source>
</evidence>
<dbReference type="OrthoDB" id="10043646at2759"/>
<dbReference type="Pfam" id="PF00178">
    <property type="entry name" value="Ets"/>
    <property type="match status" value="1"/>
</dbReference>
<dbReference type="GO" id="GO:0043565">
    <property type="term" value="F:sequence-specific DNA binding"/>
    <property type="evidence" value="ECO:0007669"/>
    <property type="project" value="InterPro"/>
</dbReference>
<sequence>MAPRNTSQKFESSETIVKKVNSKSVKRPQLPKIKVLDFIKDTIESGEHLEVITWIDQNKSGFQVLDPDALVELYSKATGKPKTKFDNFCRPLRRLAEEGVLFKPKTMRSTWYFVETVMAAALADVAMAPTEEETKEEVKEEELMETDENSESLLTLLDFLLKNCEMQLQ</sequence>
<organism evidence="5">
    <name type="scientific">Caenorhabditis brenneri</name>
    <name type="common">Nematode worm</name>
    <dbReference type="NCBI Taxonomy" id="135651"/>
    <lineage>
        <taxon>Eukaryota</taxon>
        <taxon>Metazoa</taxon>
        <taxon>Ecdysozoa</taxon>
        <taxon>Nematoda</taxon>
        <taxon>Chromadorea</taxon>
        <taxon>Rhabditida</taxon>
        <taxon>Rhabditina</taxon>
        <taxon>Rhabditomorpha</taxon>
        <taxon>Rhabditoidea</taxon>
        <taxon>Rhabditidae</taxon>
        <taxon>Peloderinae</taxon>
        <taxon>Caenorhabditis</taxon>
    </lineage>
</organism>
<keyword evidence="2" id="KW-0238">DNA-binding</keyword>
<protein>
    <recommendedName>
        <fullName evidence="3">ETS domain-containing protein</fullName>
    </recommendedName>
</protein>
<evidence type="ECO:0000313" key="4">
    <source>
        <dbReference type="EMBL" id="EGT59047.1"/>
    </source>
</evidence>
<dbReference type="HOGENOM" id="CLU_106426_0_0_1"/>
<comment type="subcellular location">
    <subcellularLocation>
        <location evidence="2">Nucleus</location>
    </subcellularLocation>
</comment>
<dbReference type="InterPro" id="IPR036390">
    <property type="entry name" value="WH_DNA-bd_sf"/>
</dbReference>
<name>G0NEX8_CAEBE</name>
<dbReference type="SMART" id="SM00413">
    <property type="entry name" value="ETS"/>
    <property type="match status" value="1"/>
</dbReference>
<keyword evidence="5" id="KW-1185">Reference proteome</keyword>
<feature type="domain" description="ETS" evidence="3">
    <location>
        <begin position="33"/>
        <end position="114"/>
    </location>
</feature>
<evidence type="ECO:0000313" key="5">
    <source>
        <dbReference type="Proteomes" id="UP000008068"/>
    </source>
</evidence>
<reference evidence="5" key="1">
    <citation type="submission" date="2011-07" db="EMBL/GenBank/DDBJ databases">
        <authorList>
            <consortium name="Caenorhabditis brenneri Sequencing and Analysis Consortium"/>
            <person name="Wilson R.K."/>
        </authorList>
    </citation>
    <scope>NUCLEOTIDE SEQUENCE [LARGE SCALE GENOMIC DNA]</scope>
    <source>
        <strain evidence="5">PB2801</strain>
    </source>
</reference>
<dbReference type="SUPFAM" id="SSF46785">
    <property type="entry name" value="Winged helix' DNA-binding domain"/>
    <property type="match status" value="1"/>
</dbReference>
<dbReference type="GO" id="GO:0005634">
    <property type="term" value="C:nucleus"/>
    <property type="evidence" value="ECO:0007669"/>
    <property type="project" value="UniProtKB-SubCell"/>
</dbReference>
<dbReference type="AlphaFoldDB" id="G0NEX8"/>
<dbReference type="Proteomes" id="UP000008068">
    <property type="component" value="Unassembled WGS sequence"/>
</dbReference>
<accession>G0NEX8</accession>
<dbReference type="EMBL" id="GL379874">
    <property type="protein sequence ID" value="EGT59047.1"/>
    <property type="molecule type" value="Genomic_DNA"/>
</dbReference>
<dbReference type="GO" id="GO:0003700">
    <property type="term" value="F:DNA-binding transcription factor activity"/>
    <property type="evidence" value="ECO:0007669"/>
    <property type="project" value="InterPro"/>
</dbReference>
<evidence type="ECO:0000259" key="3">
    <source>
        <dbReference type="PROSITE" id="PS50061"/>
    </source>
</evidence>
<dbReference type="InterPro" id="IPR036388">
    <property type="entry name" value="WH-like_DNA-bd_sf"/>
</dbReference>
<dbReference type="InParanoid" id="G0NEX8"/>
<gene>
    <name evidence="4" type="ORF">CAEBREN_25459</name>
</gene>
<dbReference type="PROSITE" id="PS50061">
    <property type="entry name" value="ETS_DOMAIN_3"/>
    <property type="match status" value="1"/>
</dbReference>
<comment type="similarity">
    <text evidence="1 2">Belongs to the ETS family.</text>
</comment>
<proteinExistence type="inferred from homology"/>
<dbReference type="Gene3D" id="1.10.10.10">
    <property type="entry name" value="Winged helix-like DNA-binding domain superfamily/Winged helix DNA-binding domain"/>
    <property type="match status" value="1"/>
</dbReference>
<keyword evidence="2" id="KW-0539">Nucleus</keyword>
<dbReference type="InterPro" id="IPR000418">
    <property type="entry name" value="Ets_dom"/>
</dbReference>
<dbReference type="FunCoup" id="G0NEX8">
    <property type="interactions" value="289"/>
</dbReference>
<evidence type="ECO:0000256" key="2">
    <source>
        <dbReference type="RuleBase" id="RU004019"/>
    </source>
</evidence>